<sequence>MRSRCSRPKPRGLLSLNADAMVLGGLFSGRHIRSPVPVQIASPSESWTSGRQSTAVFFTCSLNQYIELIGARPNLCTSLRMNSAASTSMTTPLPRCMTKR</sequence>
<dbReference type="EMBL" id="BGJZ01000224">
    <property type="protein sequence ID" value="GBH11138.1"/>
    <property type="molecule type" value="Genomic_DNA"/>
</dbReference>
<protein>
    <submittedName>
        <fullName evidence="1">Multidrug efflux pump subunit AcrA</fullName>
    </submittedName>
</protein>
<gene>
    <name evidence="1" type="ORF">KPSA1_04573</name>
</gene>
<dbReference type="Proteomes" id="UP000247480">
    <property type="component" value="Unassembled WGS sequence"/>
</dbReference>
<dbReference type="AlphaFoldDB" id="A0A2V0QKL9"/>
<organism evidence="1 2">
    <name type="scientific">Pseudomonas syringae pv. actinidiae</name>
    <dbReference type="NCBI Taxonomy" id="103796"/>
    <lineage>
        <taxon>Bacteria</taxon>
        <taxon>Pseudomonadati</taxon>
        <taxon>Pseudomonadota</taxon>
        <taxon>Gammaproteobacteria</taxon>
        <taxon>Pseudomonadales</taxon>
        <taxon>Pseudomonadaceae</taxon>
        <taxon>Pseudomonas</taxon>
        <taxon>Pseudomonas syringae</taxon>
    </lineage>
</organism>
<accession>A0A2V0QKL9</accession>
<reference evidence="1 2" key="1">
    <citation type="submission" date="2018-04" db="EMBL/GenBank/DDBJ databases">
        <title>Draft genome sequence of Pseudomonas syringae pv. actinidiae biovar 1 strains isolated from kiwifruit in Kagawa prefecture.</title>
        <authorList>
            <person name="Tabuchi M."/>
            <person name="Saito M."/>
            <person name="Fujiwara S."/>
            <person name="Sasa N."/>
            <person name="Akimitsu K."/>
            <person name="Gomi K."/>
            <person name="Konishi-Sugita S."/>
            <person name="Hamano K."/>
            <person name="Kataoka I."/>
        </authorList>
    </citation>
    <scope>NUCLEOTIDE SEQUENCE [LARGE SCALE GENOMIC DNA]</scope>
    <source>
        <strain evidence="1 2">MAFF212206</strain>
    </source>
</reference>
<comment type="caution">
    <text evidence="1">The sequence shown here is derived from an EMBL/GenBank/DDBJ whole genome shotgun (WGS) entry which is preliminary data.</text>
</comment>
<evidence type="ECO:0000313" key="1">
    <source>
        <dbReference type="EMBL" id="GBH11138.1"/>
    </source>
</evidence>
<name>A0A2V0QKL9_PSESF</name>
<evidence type="ECO:0000313" key="2">
    <source>
        <dbReference type="Proteomes" id="UP000247480"/>
    </source>
</evidence>
<proteinExistence type="predicted"/>